<evidence type="ECO:0000313" key="4">
    <source>
        <dbReference type="EMBL" id="KAB1282839.1"/>
    </source>
</evidence>
<name>A0A5N4EI62_CAMDR</name>
<keyword evidence="5" id="KW-1185">Reference proteome</keyword>
<dbReference type="SUPFAM" id="SSF54575">
    <property type="entry name" value="Ribosomal protein L31e"/>
    <property type="match status" value="1"/>
</dbReference>
<dbReference type="Pfam" id="PF01198">
    <property type="entry name" value="Ribosomal_L31e"/>
    <property type="match status" value="1"/>
</dbReference>
<sequence length="100" mass="11503">MTPTKSGGRMKGHSTINKTEIEEYTFTLWASRGMAFEHSKEIRKFAMKKMGTPDVCVDTRVSRAVWANGMRKVLHLISVLLSRRWKEDEESSLKLYPLAN</sequence>
<evidence type="ECO:0000256" key="1">
    <source>
        <dbReference type="ARBA" id="ARBA00010808"/>
    </source>
</evidence>
<dbReference type="GO" id="GO:0022625">
    <property type="term" value="C:cytosolic large ribosomal subunit"/>
    <property type="evidence" value="ECO:0007669"/>
    <property type="project" value="TreeGrafter"/>
</dbReference>
<organism evidence="4 5">
    <name type="scientific">Camelus dromedarius</name>
    <name type="common">Dromedary</name>
    <name type="synonym">Arabian camel</name>
    <dbReference type="NCBI Taxonomy" id="9838"/>
    <lineage>
        <taxon>Eukaryota</taxon>
        <taxon>Metazoa</taxon>
        <taxon>Chordata</taxon>
        <taxon>Craniata</taxon>
        <taxon>Vertebrata</taxon>
        <taxon>Euteleostomi</taxon>
        <taxon>Mammalia</taxon>
        <taxon>Eutheria</taxon>
        <taxon>Laurasiatheria</taxon>
        <taxon>Artiodactyla</taxon>
        <taxon>Tylopoda</taxon>
        <taxon>Camelidae</taxon>
        <taxon>Camelus</taxon>
    </lineage>
</organism>
<evidence type="ECO:0000256" key="3">
    <source>
        <dbReference type="ARBA" id="ARBA00023274"/>
    </source>
</evidence>
<dbReference type="PANTHER" id="PTHR10956:SF0">
    <property type="entry name" value="60S RIBOSOMAL PROTEIN L31"/>
    <property type="match status" value="1"/>
</dbReference>
<dbReference type="SMART" id="SM01380">
    <property type="entry name" value="Ribosomal_L31e"/>
    <property type="match status" value="1"/>
</dbReference>
<comment type="caution">
    <text evidence="4">The sequence shown here is derived from an EMBL/GenBank/DDBJ whole genome shotgun (WGS) entry which is preliminary data.</text>
</comment>
<dbReference type="InterPro" id="IPR000054">
    <property type="entry name" value="Ribosomal_eL31"/>
</dbReference>
<dbReference type="EMBL" id="JWIN03000002">
    <property type="protein sequence ID" value="KAB1282839.1"/>
    <property type="molecule type" value="Genomic_DNA"/>
</dbReference>
<proteinExistence type="inferred from homology"/>
<dbReference type="Proteomes" id="UP000299084">
    <property type="component" value="Unassembled WGS sequence"/>
</dbReference>
<comment type="similarity">
    <text evidence="1">Belongs to the eukaryotic ribosomal protein eL31 family.</text>
</comment>
<dbReference type="GO" id="GO:0003735">
    <property type="term" value="F:structural constituent of ribosome"/>
    <property type="evidence" value="ECO:0007669"/>
    <property type="project" value="InterPro"/>
</dbReference>
<dbReference type="GO" id="GO:0002181">
    <property type="term" value="P:cytoplasmic translation"/>
    <property type="evidence" value="ECO:0007669"/>
    <property type="project" value="TreeGrafter"/>
</dbReference>
<dbReference type="InterPro" id="IPR023621">
    <property type="entry name" value="Ribosomal_eL31_dom_sf"/>
</dbReference>
<gene>
    <name evidence="4" type="ORF">Cadr_000001420</name>
</gene>
<keyword evidence="2 4" id="KW-0689">Ribosomal protein</keyword>
<keyword evidence="3" id="KW-0687">Ribonucleoprotein</keyword>
<reference evidence="4 5" key="1">
    <citation type="journal article" date="2019" name="Mol. Ecol. Resour.">
        <title>Improving Illumina assemblies with Hi-C and long reads: an example with the North African dromedary.</title>
        <authorList>
            <person name="Elbers J.P."/>
            <person name="Rogers M.F."/>
            <person name="Perelman P.L."/>
            <person name="Proskuryakova A.A."/>
            <person name="Serdyukova N.A."/>
            <person name="Johnson W.E."/>
            <person name="Horin P."/>
            <person name="Corander J."/>
            <person name="Murphy D."/>
            <person name="Burger P.A."/>
        </authorList>
    </citation>
    <scope>NUCLEOTIDE SEQUENCE [LARGE SCALE GENOMIC DNA]</scope>
    <source>
        <strain evidence="4">Drom800</strain>
        <tissue evidence="4">Blood</tissue>
    </source>
</reference>
<dbReference type="Gene3D" id="3.10.440.10">
    <property type="match status" value="1"/>
</dbReference>
<evidence type="ECO:0000313" key="5">
    <source>
        <dbReference type="Proteomes" id="UP000299084"/>
    </source>
</evidence>
<protein>
    <submittedName>
        <fullName evidence="4">60S ribosomal protein L31</fullName>
    </submittedName>
</protein>
<dbReference type="AlphaFoldDB" id="A0A5N4EI62"/>
<evidence type="ECO:0000256" key="2">
    <source>
        <dbReference type="ARBA" id="ARBA00022980"/>
    </source>
</evidence>
<accession>A0A5N4EI62</accession>
<dbReference type="PANTHER" id="PTHR10956">
    <property type="entry name" value="60S RIBOSOMAL PROTEIN L31"/>
    <property type="match status" value="1"/>
</dbReference>